<keyword evidence="3" id="KW-0677">Repeat</keyword>
<accession>S4RK76</accession>
<protein>
    <recommendedName>
        <fullName evidence="5">Variable lymphocyte receptor B cassette</fullName>
    </recommendedName>
</protein>
<evidence type="ECO:0000256" key="2">
    <source>
        <dbReference type="ARBA" id="ARBA00022729"/>
    </source>
</evidence>
<evidence type="ECO:0000256" key="1">
    <source>
        <dbReference type="ARBA" id="ARBA00022614"/>
    </source>
</evidence>
<keyword evidence="1" id="KW-0433">Leucine-rich repeat</keyword>
<evidence type="ECO:0008006" key="5">
    <source>
        <dbReference type="Google" id="ProtNLM"/>
    </source>
</evidence>
<dbReference type="PANTHER" id="PTHR24369:SF210">
    <property type="entry name" value="CHAOPTIN-RELATED"/>
    <property type="match status" value="1"/>
</dbReference>
<dbReference type="AlphaFoldDB" id="S4RK76"/>
<organism evidence="4">
    <name type="scientific">Petromyzon marinus</name>
    <name type="common">Sea lamprey</name>
    <dbReference type="NCBI Taxonomy" id="7757"/>
    <lineage>
        <taxon>Eukaryota</taxon>
        <taxon>Metazoa</taxon>
        <taxon>Chordata</taxon>
        <taxon>Craniata</taxon>
        <taxon>Vertebrata</taxon>
        <taxon>Cyclostomata</taxon>
        <taxon>Hyperoartia</taxon>
        <taxon>Petromyzontiformes</taxon>
        <taxon>Petromyzontidae</taxon>
        <taxon>Petromyzon</taxon>
    </lineage>
</organism>
<name>S4RK76_PETMA</name>
<dbReference type="Ensembl" id="ENSPMAT00000005630.1">
    <property type="protein sequence ID" value="ENSPMAP00000005609.1"/>
    <property type="gene ID" value="ENSPMAG00000005110.1"/>
</dbReference>
<dbReference type="InterPro" id="IPR032675">
    <property type="entry name" value="LRR_dom_sf"/>
</dbReference>
<reference evidence="4" key="2">
    <citation type="submission" date="2025-09" db="UniProtKB">
        <authorList>
            <consortium name="Ensembl"/>
        </authorList>
    </citation>
    <scope>IDENTIFICATION</scope>
</reference>
<dbReference type="Gene3D" id="3.80.10.10">
    <property type="entry name" value="Ribonuclease Inhibitor"/>
    <property type="match status" value="1"/>
</dbReference>
<proteinExistence type="predicted"/>
<evidence type="ECO:0000256" key="3">
    <source>
        <dbReference type="ARBA" id="ARBA00022737"/>
    </source>
</evidence>
<dbReference type="GeneTree" id="ENSGT00940000170315"/>
<dbReference type="GO" id="GO:0005886">
    <property type="term" value="C:plasma membrane"/>
    <property type="evidence" value="ECO:0007669"/>
    <property type="project" value="TreeGrafter"/>
</dbReference>
<reference evidence="4" key="1">
    <citation type="submission" date="2025-08" db="UniProtKB">
        <authorList>
            <consortium name="Ensembl"/>
        </authorList>
    </citation>
    <scope>IDENTIFICATION</scope>
</reference>
<evidence type="ECO:0000313" key="4">
    <source>
        <dbReference type="Ensembl" id="ENSPMAP00000005609.1"/>
    </source>
</evidence>
<sequence>ASPSQCSCGKFSWSGELQTTDCDGKGLSSVPSGIPDNTQNLDLRKNQIDRLPEGGLFHRLVNLKELHFVENNRIESLPEGVFD</sequence>
<keyword evidence="2" id="KW-0732">Signal</keyword>
<dbReference type="Pfam" id="PF12799">
    <property type="entry name" value="LRR_4"/>
    <property type="match status" value="1"/>
</dbReference>
<dbReference type="SUPFAM" id="SSF52058">
    <property type="entry name" value="L domain-like"/>
    <property type="match status" value="1"/>
</dbReference>
<dbReference type="InterPro" id="IPR025875">
    <property type="entry name" value="Leu-rich_rpt_4"/>
</dbReference>
<dbReference type="InterPro" id="IPR050541">
    <property type="entry name" value="LRR_TM_domain-containing"/>
</dbReference>
<dbReference type="PANTHER" id="PTHR24369">
    <property type="entry name" value="ANTIGEN BSP, PUTATIVE-RELATED"/>
    <property type="match status" value="1"/>
</dbReference>